<dbReference type="GO" id="GO:0008270">
    <property type="term" value="F:zinc ion binding"/>
    <property type="evidence" value="ECO:0007669"/>
    <property type="project" value="InterPro"/>
</dbReference>
<keyword evidence="2" id="KW-0255">Endonuclease</keyword>
<organism evidence="2 3">
    <name type="scientific">Mycobacterium phage MosMoris</name>
    <dbReference type="NCBI Taxonomy" id="1471542"/>
    <lineage>
        <taxon>Viruses</taxon>
        <taxon>Duplodnaviria</taxon>
        <taxon>Heunggongvirae</taxon>
        <taxon>Uroviricota</taxon>
        <taxon>Caudoviricetes</taxon>
        <taxon>Marvinvirus</taxon>
        <taxon>Marvinvirus mosmoris</taxon>
    </lineage>
</organism>
<dbReference type="GeneID" id="19487504"/>
<dbReference type="Gene3D" id="1.10.30.50">
    <property type="match status" value="1"/>
</dbReference>
<dbReference type="CDD" id="cd00085">
    <property type="entry name" value="HNHc"/>
    <property type="match status" value="1"/>
</dbReference>
<proteinExistence type="predicted"/>
<dbReference type="InterPro" id="IPR002711">
    <property type="entry name" value="HNH"/>
</dbReference>
<gene>
    <name evidence="2" type="primary">66</name>
    <name evidence="2" type="ORF">PBI_MOSMORIS_66</name>
</gene>
<evidence type="ECO:0000313" key="3">
    <source>
        <dbReference type="Proteomes" id="UP000024435"/>
    </source>
</evidence>
<evidence type="ECO:0000259" key="1">
    <source>
        <dbReference type="SMART" id="SM00507"/>
    </source>
</evidence>
<keyword evidence="2" id="KW-0540">Nuclease</keyword>
<dbReference type="EMBL" id="KJ538721">
    <property type="protein sequence ID" value="AHY84140.1"/>
    <property type="molecule type" value="Genomic_DNA"/>
</dbReference>
<sequence length="117" mass="13525">MNEQRCTVLVRRRAGSLDPGLDEHSEYLPCEVCGKYAKNLERHHRQFRSRGGLWVPSNILLLCPVCHLSATEEREWTGEYGMNVSERQVPEEVPVKLWHEPRMVRLHDDGSFTAAIL</sequence>
<keyword evidence="2" id="KW-0378">Hydrolase</keyword>
<dbReference type="InterPro" id="IPR003615">
    <property type="entry name" value="HNH_nuc"/>
</dbReference>
<dbReference type="KEGG" id="vg:19487504"/>
<reference evidence="2 3" key="1">
    <citation type="submission" date="2014-03" db="EMBL/GenBank/DDBJ databases">
        <authorList>
            <person name="Bragg J."/>
            <person name="Dehn A."/>
            <person name="Hefner M."/>
            <person name="McHugh D."/>
            <person name="Petersen P."/>
            <person name="Zeba F."/>
            <person name="Zegers G.P."/>
            <person name="Page S.T."/>
            <person name="Bradley K.W."/>
            <person name="Clarke D.Q."/>
            <person name="Lewis M.F."/>
            <person name="Barker L.P."/>
            <person name="Bailey C."/>
            <person name="Asai D.J."/>
            <person name="Garber M.L."/>
            <person name="Bowman C.A."/>
            <person name="Russell D.A."/>
            <person name="Pope W.H."/>
            <person name="Jacobs-Sera D."/>
            <person name="Hendrix R.W."/>
            <person name="Hatfull G.F."/>
        </authorList>
    </citation>
    <scope>NUCLEOTIDE SEQUENCE [LARGE SCALE GENOMIC DNA]</scope>
</reference>
<dbReference type="Pfam" id="PF01844">
    <property type="entry name" value="HNH"/>
    <property type="match status" value="1"/>
</dbReference>
<dbReference type="GO" id="GO:0004519">
    <property type="term" value="F:endonuclease activity"/>
    <property type="evidence" value="ECO:0007669"/>
    <property type="project" value="UniProtKB-KW"/>
</dbReference>
<dbReference type="Proteomes" id="UP000024435">
    <property type="component" value="Segment"/>
</dbReference>
<protein>
    <submittedName>
        <fullName evidence="2">HNH endonuclease</fullName>
    </submittedName>
</protein>
<dbReference type="RefSeq" id="YP_009031576.1">
    <property type="nucleotide sequence ID" value="NC_024138.1"/>
</dbReference>
<dbReference type="GO" id="GO:0003676">
    <property type="term" value="F:nucleic acid binding"/>
    <property type="evidence" value="ECO:0007669"/>
    <property type="project" value="InterPro"/>
</dbReference>
<evidence type="ECO:0000313" key="2">
    <source>
        <dbReference type="EMBL" id="AHY84140.1"/>
    </source>
</evidence>
<keyword evidence="3" id="KW-1185">Reference proteome</keyword>
<dbReference type="SMART" id="SM00507">
    <property type="entry name" value="HNHc"/>
    <property type="match status" value="1"/>
</dbReference>
<name>A0A023ZY79_9CAUD</name>
<feature type="domain" description="HNH nuclease" evidence="1">
    <location>
        <begin position="19"/>
        <end position="68"/>
    </location>
</feature>
<accession>A0A023ZY79</accession>